<evidence type="ECO:0000313" key="1">
    <source>
        <dbReference type="EMBL" id="MCD9645696.1"/>
    </source>
</evidence>
<proteinExistence type="predicted"/>
<accession>A0ABS8VG05</accession>
<name>A0ABS8VG05_DATST</name>
<comment type="caution">
    <text evidence="1">The sequence shown here is derived from an EMBL/GenBank/DDBJ whole genome shotgun (WGS) entry which is preliminary data.</text>
</comment>
<evidence type="ECO:0000313" key="2">
    <source>
        <dbReference type="Proteomes" id="UP000823775"/>
    </source>
</evidence>
<organism evidence="1 2">
    <name type="scientific">Datura stramonium</name>
    <name type="common">Jimsonweed</name>
    <name type="synonym">Common thornapple</name>
    <dbReference type="NCBI Taxonomy" id="4076"/>
    <lineage>
        <taxon>Eukaryota</taxon>
        <taxon>Viridiplantae</taxon>
        <taxon>Streptophyta</taxon>
        <taxon>Embryophyta</taxon>
        <taxon>Tracheophyta</taxon>
        <taxon>Spermatophyta</taxon>
        <taxon>Magnoliopsida</taxon>
        <taxon>eudicotyledons</taxon>
        <taxon>Gunneridae</taxon>
        <taxon>Pentapetalae</taxon>
        <taxon>asterids</taxon>
        <taxon>lamiids</taxon>
        <taxon>Solanales</taxon>
        <taxon>Solanaceae</taxon>
        <taxon>Solanoideae</taxon>
        <taxon>Datureae</taxon>
        <taxon>Datura</taxon>
    </lineage>
</organism>
<protein>
    <submittedName>
        <fullName evidence="1">Uncharacterized protein</fullName>
    </submittedName>
</protein>
<keyword evidence="2" id="KW-1185">Reference proteome</keyword>
<dbReference type="Proteomes" id="UP000823775">
    <property type="component" value="Unassembled WGS sequence"/>
</dbReference>
<sequence>MEKSHTLKLKWWHLTVGCMLERFHQGWILVCPLSLLLHLWSQNIFEEAGNRHGGGLTPMSHEAKGIVFTIPIWMETQPFVRNNREQVKGAWREQQSRTLVDSEIGYGDAAKEDVGEEH</sequence>
<reference evidence="1 2" key="1">
    <citation type="journal article" date="2021" name="BMC Genomics">
        <title>Datura genome reveals duplications of psychoactive alkaloid biosynthetic genes and high mutation rate following tissue culture.</title>
        <authorList>
            <person name="Rajewski A."/>
            <person name="Carter-House D."/>
            <person name="Stajich J."/>
            <person name="Litt A."/>
        </authorList>
    </citation>
    <scope>NUCLEOTIDE SEQUENCE [LARGE SCALE GENOMIC DNA]</scope>
    <source>
        <strain evidence="1">AR-01</strain>
    </source>
</reference>
<gene>
    <name evidence="1" type="ORF">HAX54_034822</name>
</gene>
<dbReference type="EMBL" id="JACEIK010004506">
    <property type="protein sequence ID" value="MCD9645696.1"/>
    <property type="molecule type" value="Genomic_DNA"/>
</dbReference>